<organism evidence="2 3">
    <name type="scientific">Abditibacterium utsteinense</name>
    <dbReference type="NCBI Taxonomy" id="1960156"/>
    <lineage>
        <taxon>Bacteria</taxon>
        <taxon>Pseudomonadati</taxon>
        <taxon>Abditibacteriota</taxon>
        <taxon>Abditibacteriia</taxon>
        <taxon>Abditibacteriales</taxon>
        <taxon>Abditibacteriaceae</taxon>
        <taxon>Abditibacterium</taxon>
    </lineage>
</organism>
<gene>
    <name evidence="2" type="ORF">B1R32_103146</name>
</gene>
<dbReference type="EMBL" id="NIGF01000003">
    <property type="protein sequence ID" value="PQV64879.1"/>
    <property type="molecule type" value="Genomic_DNA"/>
</dbReference>
<evidence type="ECO:0000256" key="1">
    <source>
        <dbReference type="SAM" id="MobiDB-lite"/>
    </source>
</evidence>
<name>A0A2S8SVQ8_9BACT</name>
<evidence type="ECO:0000313" key="2">
    <source>
        <dbReference type="EMBL" id="PQV64879.1"/>
    </source>
</evidence>
<comment type="caution">
    <text evidence="2">The sequence shown here is derived from an EMBL/GenBank/DDBJ whole genome shotgun (WGS) entry which is preliminary data.</text>
</comment>
<dbReference type="Proteomes" id="UP000237684">
    <property type="component" value="Unassembled WGS sequence"/>
</dbReference>
<keyword evidence="3" id="KW-1185">Reference proteome</keyword>
<proteinExistence type="predicted"/>
<protein>
    <submittedName>
        <fullName evidence="2">Uncharacterized protein</fullName>
    </submittedName>
</protein>
<reference evidence="2 3" key="1">
    <citation type="journal article" date="2018" name="Syst. Appl. Microbiol.">
        <title>Abditibacterium utsteinense sp. nov., the first cultivated member of candidate phylum FBP, isolated from ice-free Antarctic soil samples.</title>
        <authorList>
            <person name="Tahon G."/>
            <person name="Tytgat B."/>
            <person name="Lebbe L."/>
            <person name="Carlier A."/>
            <person name="Willems A."/>
        </authorList>
    </citation>
    <scope>NUCLEOTIDE SEQUENCE [LARGE SCALE GENOMIC DNA]</scope>
    <source>
        <strain evidence="2 3">LMG 29911</strain>
    </source>
</reference>
<evidence type="ECO:0000313" key="3">
    <source>
        <dbReference type="Proteomes" id="UP000237684"/>
    </source>
</evidence>
<dbReference type="InParanoid" id="A0A2S8SVQ8"/>
<dbReference type="AlphaFoldDB" id="A0A2S8SVQ8"/>
<accession>A0A2S8SVQ8</accession>
<sequence length="50" mass="5570">MFCNGHAKAVKPSSTGNPVNMWNVEENIGDNSSEVMERLNNWTTLCNKNS</sequence>
<feature type="region of interest" description="Disordered" evidence="1">
    <location>
        <begin position="1"/>
        <end position="21"/>
    </location>
</feature>